<organism evidence="4 5">
    <name type="scientific">Podarcis lilfordi</name>
    <name type="common">Lilford's wall lizard</name>
    <dbReference type="NCBI Taxonomy" id="74358"/>
    <lineage>
        <taxon>Eukaryota</taxon>
        <taxon>Metazoa</taxon>
        <taxon>Chordata</taxon>
        <taxon>Craniata</taxon>
        <taxon>Vertebrata</taxon>
        <taxon>Euteleostomi</taxon>
        <taxon>Lepidosauria</taxon>
        <taxon>Squamata</taxon>
        <taxon>Bifurcata</taxon>
        <taxon>Unidentata</taxon>
        <taxon>Episquamata</taxon>
        <taxon>Laterata</taxon>
        <taxon>Lacertibaenia</taxon>
        <taxon>Lacertidae</taxon>
        <taxon>Podarcis</taxon>
    </lineage>
</organism>
<dbReference type="Proteomes" id="UP001178461">
    <property type="component" value="Chromosome Z"/>
</dbReference>
<feature type="chain" id="PRO_5041239372" evidence="3">
    <location>
        <begin position="19"/>
        <end position="239"/>
    </location>
</feature>
<evidence type="ECO:0000256" key="3">
    <source>
        <dbReference type="SAM" id="SignalP"/>
    </source>
</evidence>
<evidence type="ECO:0000256" key="1">
    <source>
        <dbReference type="SAM" id="MobiDB-lite"/>
    </source>
</evidence>
<gene>
    <name evidence="4" type="ORF">PODLI_1B015895</name>
</gene>
<reference evidence="4" key="1">
    <citation type="submission" date="2022-12" db="EMBL/GenBank/DDBJ databases">
        <authorList>
            <person name="Alioto T."/>
            <person name="Alioto T."/>
            <person name="Gomez Garrido J."/>
        </authorList>
    </citation>
    <scope>NUCLEOTIDE SEQUENCE</scope>
</reference>
<name>A0AA35LDN5_9SAUR</name>
<evidence type="ECO:0000313" key="5">
    <source>
        <dbReference type="Proteomes" id="UP001178461"/>
    </source>
</evidence>
<proteinExistence type="predicted"/>
<feature type="signal peptide" evidence="3">
    <location>
        <begin position="1"/>
        <end position="18"/>
    </location>
</feature>
<evidence type="ECO:0000313" key="4">
    <source>
        <dbReference type="EMBL" id="CAI5793873.1"/>
    </source>
</evidence>
<feature type="compositionally biased region" description="Pro residues" evidence="1">
    <location>
        <begin position="148"/>
        <end position="167"/>
    </location>
</feature>
<dbReference type="AlphaFoldDB" id="A0AA35LDN5"/>
<keyword evidence="2" id="KW-1133">Transmembrane helix</keyword>
<evidence type="ECO:0000256" key="2">
    <source>
        <dbReference type="SAM" id="Phobius"/>
    </source>
</evidence>
<sequence length="239" mass="26888">MAKAVSWILLFLAIEVQLCPEVEMCPAWRYGFGAVDSKERGGNDILPRCYELGKTGLKKQQQKPAAGLRITKLPFESPARRGSFPFFTLLASVILAWNTFCHFRLRCYRRRRDLRDEDTFDEPLEQIQLDSPPPHHLIDIPPPYIAGPPPPYFEGPPPPYVDGPPPSYEESQSPSNVGASAFFGNPPSQNPRLAYVQYRVRRPVNGENGPVMWLILQRDAAGNVSASYLESDSDSDVER</sequence>
<feature type="transmembrane region" description="Helical" evidence="2">
    <location>
        <begin position="84"/>
        <end position="105"/>
    </location>
</feature>
<protein>
    <submittedName>
        <fullName evidence="4">Uncharacterized protein</fullName>
    </submittedName>
</protein>
<keyword evidence="2" id="KW-0812">Transmembrane</keyword>
<keyword evidence="5" id="KW-1185">Reference proteome</keyword>
<feature type="region of interest" description="Disordered" evidence="1">
    <location>
        <begin position="148"/>
        <end position="185"/>
    </location>
</feature>
<accession>A0AA35LDN5</accession>
<keyword evidence="3" id="KW-0732">Signal</keyword>
<keyword evidence="2" id="KW-0472">Membrane</keyword>
<dbReference type="EMBL" id="OX395140">
    <property type="protein sequence ID" value="CAI5793873.1"/>
    <property type="molecule type" value="Genomic_DNA"/>
</dbReference>